<dbReference type="OrthoDB" id="5873245at2759"/>
<dbReference type="Pfam" id="PF10321">
    <property type="entry name" value="7TM_GPCR_Srt"/>
    <property type="match status" value="1"/>
</dbReference>
<dbReference type="SUPFAM" id="SSF81321">
    <property type="entry name" value="Family A G protein-coupled receptor-like"/>
    <property type="match status" value="1"/>
</dbReference>
<dbReference type="AlphaFoldDB" id="A0A811KZ11"/>
<sequence length="269" mass="30710">METFFNTEKYDKLYNCSYYSEDLIPEAQKKHVLFGLGMVAFYCVCMFLYVPCLLAIAFSSLIRRSSYQLMMFLGINHICGLSACALSAGLLSIFGVEFCQRPTIVYFVGTLGLLSWCGSTMTSFVLGVNRCCELDSSVTAERFFGGNRKYFWLVVLTLYAISPTIYTMPPIYDPIMMSAFFNPHHAYFNDDGAIYYNLFHLANNVFVCVAHTGVYIVFISLYLKRVRAAQKKVIRDRNTYIQIISIGLIHFIASILCSPFYISDIQQQY</sequence>
<keyword evidence="1" id="KW-0812">Transmembrane</keyword>
<dbReference type="EMBL" id="CAJFDH010000004">
    <property type="protein sequence ID" value="CAD5220772.1"/>
    <property type="molecule type" value="Genomic_DNA"/>
</dbReference>
<dbReference type="EMBL" id="CAJFCW020000004">
    <property type="protein sequence ID" value="CAG9114128.1"/>
    <property type="molecule type" value="Genomic_DNA"/>
</dbReference>
<proteinExistence type="predicted"/>
<dbReference type="Proteomes" id="UP000783686">
    <property type="component" value="Unassembled WGS sequence"/>
</dbReference>
<organism evidence="2 3">
    <name type="scientific">Bursaphelenchus okinawaensis</name>
    <dbReference type="NCBI Taxonomy" id="465554"/>
    <lineage>
        <taxon>Eukaryota</taxon>
        <taxon>Metazoa</taxon>
        <taxon>Ecdysozoa</taxon>
        <taxon>Nematoda</taxon>
        <taxon>Chromadorea</taxon>
        <taxon>Rhabditida</taxon>
        <taxon>Tylenchina</taxon>
        <taxon>Tylenchomorpha</taxon>
        <taxon>Aphelenchoidea</taxon>
        <taxon>Aphelenchoididae</taxon>
        <taxon>Bursaphelenchus</taxon>
    </lineage>
</organism>
<comment type="caution">
    <text evidence="2">The sequence shown here is derived from an EMBL/GenBank/DDBJ whole genome shotgun (WGS) entry which is preliminary data.</text>
</comment>
<dbReference type="InterPro" id="IPR019425">
    <property type="entry name" value="7TM_GPCR_serpentine_rcpt_Srt"/>
</dbReference>
<evidence type="ECO:0000256" key="1">
    <source>
        <dbReference type="SAM" id="Phobius"/>
    </source>
</evidence>
<feature type="transmembrane region" description="Helical" evidence="1">
    <location>
        <begin position="201"/>
        <end position="223"/>
    </location>
</feature>
<evidence type="ECO:0000313" key="2">
    <source>
        <dbReference type="EMBL" id="CAD5220772.1"/>
    </source>
</evidence>
<dbReference type="PANTHER" id="PTHR23021:SF11">
    <property type="entry name" value="SERPENTINE RECEPTOR, CLASS T"/>
    <property type="match status" value="1"/>
</dbReference>
<keyword evidence="1" id="KW-0472">Membrane</keyword>
<evidence type="ECO:0008006" key="4">
    <source>
        <dbReference type="Google" id="ProtNLM"/>
    </source>
</evidence>
<feature type="transmembrane region" description="Helical" evidence="1">
    <location>
        <begin position="32"/>
        <end position="57"/>
    </location>
</feature>
<feature type="transmembrane region" description="Helical" evidence="1">
    <location>
        <begin position="106"/>
        <end position="129"/>
    </location>
</feature>
<accession>A0A811KZ11</accession>
<feature type="transmembrane region" description="Helical" evidence="1">
    <location>
        <begin position="69"/>
        <end position="94"/>
    </location>
</feature>
<keyword evidence="3" id="KW-1185">Reference proteome</keyword>
<feature type="transmembrane region" description="Helical" evidence="1">
    <location>
        <begin position="243"/>
        <end position="262"/>
    </location>
</feature>
<dbReference type="Proteomes" id="UP000614601">
    <property type="component" value="Unassembled WGS sequence"/>
</dbReference>
<keyword evidence="1" id="KW-1133">Transmembrane helix</keyword>
<feature type="transmembrane region" description="Helical" evidence="1">
    <location>
        <begin position="150"/>
        <end position="168"/>
    </location>
</feature>
<gene>
    <name evidence="2" type="ORF">BOKJ2_LOCUS9111</name>
</gene>
<protein>
    <recommendedName>
        <fullName evidence="4">7TM_GPCR_Srx domain-containing protein</fullName>
    </recommendedName>
</protein>
<evidence type="ECO:0000313" key="3">
    <source>
        <dbReference type="Proteomes" id="UP000614601"/>
    </source>
</evidence>
<name>A0A811KZ11_9BILA</name>
<dbReference type="PANTHER" id="PTHR23021">
    <property type="entry name" value="SERPENTINE RECEPTOR, CLASS T"/>
    <property type="match status" value="1"/>
</dbReference>
<reference evidence="2" key="1">
    <citation type="submission" date="2020-09" db="EMBL/GenBank/DDBJ databases">
        <authorList>
            <person name="Kikuchi T."/>
        </authorList>
    </citation>
    <scope>NUCLEOTIDE SEQUENCE</scope>
    <source>
        <strain evidence="2">SH1</strain>
    </source>
</reference>